<dbReference type="GeneID" id="43587117"/>
<feature type="transmembrane region" description="Helical" evidence="6">
    <location>
        <begin position="206"/>
        <end position="229"/>
    </location>
</feature>
<feature type="transmembrane region" description="Helical" evidence="6">
    <location>
        <begin position="39"/>
        <end position="59"/>
    </location>
</feature>
<dbReference type="Gene3D" id="1.20.1280.290">
    <property type="match status" value="2"/>
</dbReference>
<evidence type="ECO:0008006" key="9">
    <source>
        <dbReference type="Google" id="ProtNLM"/>
    </source>
</evidence>
<sequence>MKENKTVENVTATIGAVLWAVQGVPQIWKSYRTKSTKGLSPHLMITWSLSSLFFATYTVPRHLSIPMTIQPHISFIFFSISWAQCLYHTNVEFPSSDSHDSEEGRKDPRIIRKTLICLGVWLVCCGAFEGISVQLLWIGKRSGTEIPMTVYCYTSSALSVIGLLPQYYEIFKLGQVRGVSWGFVAIDIIGAIFGMISLFFRAKFDIAAFVVYALTAAMMTLIVVLALILNPRATKRRRLDQSSTIVIPSAVNTTVTPSTFVDVPLHEKNENDSHEPGYPEPVTRPNGAMNPELGNQAESPMTQVHEADSLHHLAYISPAKP</sequence>
<accession>A0AAJ8LBE8</accession>
<proteinExistence type="predicted"/>
<feature type="region of interest" description="Disordered" evidence="5">
    <location>
        <begin position="267"/>
        <end position="303"/>
    </location>
</feature>
<evidence type="ECO:0000313" key="7">
    <source>
        <dbReference type="EMBL" id="WWD15913.1"/>
    </source>
</evidence>
<dbReference type="RefSeq" id="XP_065822828.1">
    <property type="nucleotide sequence ID" value="XM_065966756.1"/>
</dbReference>
<dbReference type="PANTHER" id="PTHR16201:SF37">
    <property type="entry name" value="PQ-LOOP REPEAT-CONTAINING PROTEIN"/>
    <property type="match status" value="1"/>
</dbReference>
<reference evidence="7" key="2">
    <citation type="submission" date="2024-01" db="EMBL/GenBank/DDBJ databases">
        <title>Comparative genomics of Cryptococcus and Kwoniella reveals pathogenesis evolution and contrasting modes of karyotype evolution via chromosome fusion or intercentromeric recombination.</title>
        <authorList>
            <person name="Coelho M.A."/>
            <person name="David-Palma M."/>
            <person name="Shea T."/>
            <person name="Bowers K."/>
            <person name="McGinley-Smith S."/>
            <person name="Mohammad A.W."/>
            <person name="Gnirke A."/>
            <person name="Yurkov A.M."/>
            <person name="Nowrousian M."/>
            <person name="Sun S."/>
            <person name="Cuomo C.A."/>
            <person name="Heitman J."/>
        </authorList>
    </citation>
    <scope>NUCLEOTIDE SEQUENCE</scope>
    <source>
        <strain evidence="7">CBS 12478</strain>
    </source>
</reference>
<feature type="transmembrane region" description="Helical" evidence="6">
    <location>
        <begin position="148"/>
        <end position="168"/>
    </location>
</feature>
<keyword evidence="8" id="KW-1185">Reference proteome</keyword>
<evidence type="ECO:0000256" key="2">
    <source>
        <dbReference type="ARBA" id="ARBA00022692"/>
    </source>
</evidence>
<dbReference type="Proteomes" id="UP000322225">
    <property type="component" value="Chromosome 1"/>
</dbReference>
<feature type="transmembrane region" description="Helical" evidence="6">
    <location>
        <begin position="115"/>
        <end position="136"/>
    </location>
</feature>
<protein>
    <recommendedName>
        <fullName evidence="9">PQ loop repeat protein</fullName>
    </recommendedName>
</protein>
<gene>
    <name evidence="7" type="ORF">CI109_100337</name>
</gene>
<keyword evidence="2 6" id="KW-0812">Transmembrane</keyword>
<dbReference type="Pfam" id="PF04193">
    <property type="entry name" value="PQ-loop"/>
    <property type="match status" value="2"/>
</dbReference>
<keyword evidence="4 6" id="KW-0472">Membrane</keyword>
<dbReference type="InterPro" id="IPR051415">
    <property type="entry name" value="LAAT-1"/>
</dbReference>
<reference evidence="7" key="1">
    <citation type="submission" date="2017-08" db="EMBL/GenBank/DDBJ databases">
        <authorList>
            <person name="Cuomo C."/>
            <person name="Billmyre B."/>
            <person name="Heitman J."/>
        </authorList>
    </citation>
    <scope>NUCLEOTIDE SEQUENCE</scope>
    <source>
        <strain evidence="7">CBS 12478</strain>
    </source>
</reference>
<dbReference type="PANTHER" id="PTHR16201">
    <property type="entry name" value="SEVEN TRANSMEMBRANE PROTEIN 1-RELATED"/>
    <property type="match status" value="1"/>
</dbReference>
<dbReference type="GO" id="GO:0016020">
    <property type="term" value="C:membrane"/>
    <property type="evidence" value="ECO:0007669"/>
    <property type="project" value="UniProtKB-SubCell"/>
</dbReference>
<comment type="subcellular location">
    <subcellularLocation>
        <location evidence="1">Membrane</location>
        <topology evidence="1">Multi-pass membrane protein</topology>
    </subcellularLocation>
</comment>
<evidence type="ECO:0000256" key="4">
    <source>
        <dbReference type="ARBA" id="ARBA00023136"/>
    </source>
</evidence>
<keyword evidence="3 6" id="KW-1133">Transmembrane helix</keyword>
<dbReference type="KEGG" id="ksn:43587117"/>
<dbReference type="InterPro" id="IPR006603">
    <property type="entry name" value="PQ-loop_rpt"/>
</dbReference>
<dbReference type="AlphaFoldDB" id="A0AAJ8LBE8"/>
<evidence type="ECO:0000313" key="8">
    <source>
        <dbReference type="Proteomes" id="UP000322225"/>
    </source>
</evidence>
<evidence type="ECO:0000256" key="6">
    <source>
        <dbReference type="SAM" id="Phobius"/>
    </source>
</evidence>
<feature type="compositionally biased region" description="Basic and acidic residues" evidence="5">
    <location>
        <begin position="267"/>
        <end position="277"/>
    </location>
</feature>
<evidence type="ECO:0000256" key="1">
    <source>
        <dbReference type="ARBA" id="ARBA00004141"/>
    </source>
</evidence>
<feature type="transmembrane region" description="Helical" evidence="6">
    <location>
        <begin position="180"/>
        <end position="200"/>
    </location>
</feature>
<dbReference type="EMBL" id="CP144051">
    <property type="protein sequence ID" value="WWD15913.1"/>
    <property type="molecule type" value="Genomic_DNA"/>
</dbReference>
<evidence type="ECO:0000256" key="3">
    <source>
        <dbReference type="ARBA" id="ARBA00022989"/>
    </source>
</evidence>
<evidence type="ECO:0000256" key="5">
    <source>
        <dbReference type="SAM" id="MobiDB-lite"/>
    </source>
</evidence>
<dbReference type="SMART" id="SM00679">
    <property type="entry name" value="CTNS"/>
    <property type="match status" value="2"/>
</dbReference>
<name>A0AAJ8LBE8_9TREE</name>
<organism evidence="7 8">
    <name type="scientific">Kwoniella shandongensis</name>
    <dbReference type="NCBI Taxonomy" id="1734106"/>
    <lineage>
        <taxon>Eukaryota</taxon>
        <taxon>Fungi</taxon>
        <taxon>Dikarya</taxon>
        <taxon>Basidiomycota</taxon>
        <taxon>Agaricomycotina</taxon>
        <taxon>Tremellomycetes</taxon>
        <taxon>Tremellales</taxon>
        <taxon>Cryptococcaceae</taxon>
        <taxon>Kwoniella</taxon>
    </lineage>
</organism>